<dbReference type="Gene3D" id="1.10.443.10">
    <property type="entry name" value="Intergrase catalytic core"/>
    <property type="match status" value="1"/>
</dbReference>
<dbReference type="Proteomes" id="UP000605568">
    <property type="component" value="Unassembled WGS sequence"/>
</dbReference>
<organism evidence="2 3">
    <name type="scientific">Lentzea cavernae</name>
    <dbReference type="NCBI Taxonomy" id="2020703"/>
    <lineage>
        <taxon>Bacteria</taxon>
        <taxon>Bacillati</taxon>
        <taxon>Actinomycetota</taxon>
        <taxon>Actinomycetes</taxon>
        <taxon>Pseudonocardiales</taxon>
        <taxon>Pseudonocardiaceae</taxon>
        <taxon>Lentzea</taxon>
    </lineage>
</organism>
<keyword evidence="3" id="KW-1185">Reference proteome</keyword>
<evidence type="ECO:0000313" key="2">
    <source>
        <dbReference type="EMBL" id="GHH61113.1"/>
    </source>
</evidence>
<dbReference type="InterPro" id="IPR011010">
    <property type="entry name" value="DNA_brk_join_enz"/>
</dbReference>
<evidence type="ECO:0000313" key="3">
    <source>
        <dbReference type="Proteomes" id="UP000605568"/>
    </source>
</evidence>
<reference evidence="3" key="1">
    <citation type="journal article" date="2019" name="Int. J. Syst. Evol. Microbiol.">
        <title>The Global Catalogue of Microorganisms (GCM) 10K type strain sequencing project: providing services to taxonomists for standard genome sequencing and annotation.</title>
        <authorList>
            <consortium name="The Broad Institute Genomics Platform"/>
            <consortium name="The Broad Institute Genome Sequencing Center for Infectious Disease"/>
            <person name="Wu L."/>
            <person name="Ma J."/>
        </authorList>
    </citation>
    <scope>NUCLEOTIDE SEQUENCE [LARGE SCALE GENOMIC DNA]</scope>
    <source>
        <strain evidence="3">CGMCC 4.7367</strain>
    </source>
</reference>
<gene>
    <name evidence="2" type="ORF">GCM10017774_86560</name>
</gene>
<sequence length="57" mass="6152">MLLEQGIGIRALAEFLGHADPAFTLRVYTHLMPSSFERARLAINTGLGLADLRANAA</sequence>
<proteinExistence type="predicted"/>
<protein>
    <recommendedName>
        <fullName evidence="4">Phage integrase family protein</fullName>
    </recommendedName>
</protein>
<accession>A0ABQ3MVI3</accession>
<keyword evidence="1" id="KW-0233">DNA recombination</keyword>
<evidence type="ECO:0008006" key="4">
    <source>
        <dbReference type="Google" id="ProtNLM"/>
    </source>
</evidence>
<evidence type="ECO:0000256" key="1">
    <source>
        <dbReference type="ARBA" id="ARBA00023172"/>
    </source>
</evidence>
<dbReference type="InterPro" id="IPR013762">
    <property type="entry name" value="Integrase-like_cat_sf"/>
</dbReference>
<dbReference type="SUPFAM" id="SSF56349">
    <property type="entry name" value="DNA breaking-rejoining enzymes"/>
    <property type="match status" value="1"/>
</dbReference>
<dbReference type="EMBL" id="BNAR01000025">
    <property type="protein sequence ID" value="GHH61113.1"/>
    <property type="molecule type" value="Genomic_DNA"/>
</dbReference>
<name>A0ABQ3MVI3_9PSEU</name>
<comment type="caution">
    <text evidence="2">The sequence shown here is derived from an EMBL/GenBank/DDBJ whole genome shotgun (WGS) entry which is preliminary data.</text>
</comment>
<dbReference type="RefSeq" id="WP_191305248.1">
    <property type="nucleotide sequence ID" value="NZ_BNAR01000025.1"/>
</dbReference>